<evidence type="ECO:0000256" key="13">
    <source>
        <dbReference type="ARBA" id="ARBA00023075"/>
    </source>
</evidence>
<keyword evidence="7 17" id="KW-0812">Transmembrane</keyword>
<feature type="transmembrane region" description="Helical" evidence="17">
    <location>
        <begin position="322"/>
        <end position="342"/>
    </location>
</feature>
<evidence type="ECO:0000256" key="12">
    <source>
        <dbReference type="ARBA" id="ARBA00023027"/>
    </source>
</evidence>
<dbReference type="GO" id="GO:0008137">
    <property type="term" value="F:NADH dehydrogenase (ubiquinone) activity"/>
    <property type="evidence" value="ECO:0007669"/>
    <property type="project" value="UniProtKB-EC"/>
</dbReference>
<evidence type="ECO:0000313" key="19">
    <source>
        <dbReference type="EMBL" id="BDG62543.1"/>
    </source>
</evidence>
<feature type="transmembrane region" description="Helical" evidence="17">
    <location>
        <begin position="272"/>
        <end position="301"/>
    </location>
</feature>
<dbReference type="Pfam" id="PF00361">
    <property type="entry name" value="Proton_antipo_M"/>
    <property type="match status" value="1"/>
</dbReference>
<evidence type="ECO:0000256" key="3">
    <source>
        <dbReference type="ARBA" id="ARBA00012944"/>
    </source>
</evidence>
<keyword evidence="10 17" id="KW-0249">Electron transport</keyword>
<comment type="catalytic activity">
    <reaction evidence="16 17">
        <text>a ubiquinone + NADH + 5 H(+)(in) = a ubiquinol + NAD(+) + 4 H(+)(out)</text>
        <dbReference type="Rhea" id="RHEA:29091"/>
        <dbReference type="Rhea" id="RHEA-COMP:9565"/>
        <dbReference type="Rhea" id="RHEA-COMP:9566"/>
        <dbReference type="ChEBI" id="CHEBI:15378"/>
        <dbReference type="ChEBI" id="CHEBI:16389"/>
        <dbReference type="ChEBI" id="CHEBI:17976"/>
        <dbReference type="ChEBI" id="CHEBI:57540"/>
        <dbReference type="ChEBI" id="CHEBI:57945"/>
        <dbReference type="EC" id="7.1.1.2"/>
    </reaction>
</comment>
<dbReference type="EC" id="7.1.1.2" evidence="3 17"/>
<comment type="subcellular location">
    <subcellularLocation>
        <location evidence="1 17">Mitochondrion inner membrane</location>
        <topology evidence="1 17">Multi-pass membrane protein</topology>
    </subcellularLocation>
</comment>
<dbReference type="GO" id="GO:0005743">
    <property type="term" value="C:mitochondrial inner membrane"/>
    <property type="evidence" value="ECO:0007669"/>
    <property type="project" value="UniProtKB-SubCell"/>
</dbReference>
<evidence type="ECO:0000256" key="9">
    <source>
        <dbReference type="ARBA" id="ARBA00022967"/>
    </source>
</evidence>
<keyword evidence="8 17" id="KW-0999">Mitochondrion inner membrane</keyword>
<gene>
    <name evidence="19" type="primary">ND2</name>
</gene>
<keyword evidence="11 17" id="KW-1133">Transmembrane helix</keyword>
<evidence type="ECO:0000256" key="10">
    <source>
        <dbReference type="ARBA" id="ARBA00022982"/>
    </source>
</evidence>
<evidence type="ECO:0000256" key="7">
    <source>
        <dbReference type="ARBA" id="ARBA00022692"/>
    </source>
</evidence>
<keyword evidence="6 17" id="KW-0679">Respiratory chain</keyword>
<evidence type="ECO:0000256" key="14">
    <source>
        <dbReference type="ARBA" id="ARBA00023128"/>
    </source>
</evidence>
<protein>
    <recommendedName>
        <fullName evidence="4 17">NADH-ubiquinone oxidoreductase chain 2</fullName>
        <ecNumber evidence="3 17">7.1.1.2</ecNumber>
    </recommendedName>
</protein>
<comment type="function">
    <text evidence="17">Core subunit of the mitochondrial membrane respiratory chain NADH dehydrogenase (Complex I) which catalyzes electron transfer from NADH through the respiratory chain, using ubiquinone as an electron acceptor. Essential for the catalytic activity and assembly of complex I.</text>
</comment>
<geneLocation type="mitochondrion" evidence="19"/>
<dbReference type="InterPro" id="IPR050175">
    <property type="entry name" value="Complex_I_Subunit_2"/>
</dbReference>
<keyword evidence="9 17" id="KW-1278">Translocase</keyword>
<sequence length="350" mass="40138">MSIIIFYFSTLLLSILGCLISNNWLIVWFWIELQSLALIPILSSNISPRAIESTNKYFLFQAAGSALLLLGILTRLFLSGNLLIQGSYSWPETLIILLSLTLKIGIFPAHFWFIDIMQGLKFWNGFFVAIPSKIIPIYIIIYLSNNSSILILSITGIISVIIGSTFGIHQTQLRKLIALSSIAHLGWIIIIFPNANNWISITLFLSYIIMVIPIFWLGNLYNIEYLSKTNNISNNITLTNVLIISVLSMAGFPPLLGFFYKWMMFLIVTTNYNIIIVIILITASLLSLYFYIQICISFYMMYWPLSKILFSNSFFTLNSNNFLLWTIIITNILIYYFLWIVYPLTSKINL</sequence>
<evidence type="ECO:0000256" key="4">
    <source>
        <dbReference type="ARBA" id="ARBA00021008"/>
    </source>
</evidence>
<feature type="transmembrane region" description="Helical" evidence="17">
    <location>
        <begin position="198"/>
        <end position="217"/>
    </location>
</feature>
<reference evidence="19" key="1">
    <citation type="submission" date="2022-02" db="EMBL/GenBank/DDBJ databases">
        <title>The complete mitochondrial genome of Amphiophiura penichra and Ophiocten ludwigi (Ohiuroidea, Ophiurina).</title>
        <authorList>
            <person name="Matsuo T."/>
        </authorList>
    </citation>
    <scope>NUCLEOTIDE SEQUENCE</scope>
    <source>
        <strain evidence="19">Amphio_peni_2022</strain>
    </source>
</reference>
<comment type="similarity">
    <text evidence="2 17">Belongs to the complex I subunit 2 family.</text>
</comment>
<dbReference type="PANTHER" id="PTHR46552:SF1">
    <property type="entry name" value="NADH-UBIQUINONE OXIDOREDUCTASE CHAIN 2"/>
    <property type="match status" value="1"/>
</dbReference>
<dbReference type="InterPro" id="IPR003917">
    <property type="entry name" value="NADH_UbQ_OxRdtase_chain2"/>
</dbReference>
<evidence type="ECO:0000259" key="18">
    <source>
        <dbReference type="Pfam" id="PF00361"/>
    </source>
</evidence>
<evidence type="ECO:0000256" key="5">
    <source>
        <dbReference type="ARBA" id="ARBA00022448"/>
    </source>
</evidence>
<keyword evidence="14 17" id="KW-0496">Mitochondrion</keyword>
<feature type="transmembrane region" description="Helical" evidence="17">
    <location>
        <begin position="149"/>
        <end position="169"/>
    </location>
</feature>
<proteinExistence type="inferred from homology"/>
<dbReference type="EMBL" id="LC698982">
    <property type="protein sequence ID" value="BDG62543.1"/>
    <property type="molecule type" value="Genomic_DNA"/>
</dbReference>
<evidence type="ECO:0000256" key="6">
    <source>
        <dbReference type="ARBA" id="ARBA00022660"/>
    </source>
</evidence>
<keyword evidence="5" id="KW-0813">Transport</keyword>
<evidence type="ECO:0000256" key="1">
    <source>
        <dbReference type="ARBA" id="ARBA00004448"/>
    </source>
</evidence>
<dbReference type="InterPro" id="IPR001750">
    <property type="entry name" value="ND/Mrp_TM"/>
</dbReference>
<evidence type="ECO:0000256" key="16">
    <source>
        <dbReference type="ARBA" id="ARBA00049551"/>
    </source>
</evidence>
<dbReference type="PANTHER" id="PTHR46552">
    <property type="entry name" value="NADH-UBIQUINONE OXIDOREDUCTASE CHAIN 2"/>
    <property type="match status" value="1"/>
</dbReference>
<feature type="transmembrane region" description="Helical" evidence="17">
    <location>
        <begin position="176"/>
        <end position="192"/>
    </location>
</feature>
<keyword evidence="15 17" id="KW-0472">Membrane</keyword>
<accession>A0A8S0LMJ8</accession>
<dbReference type="GO" id="GO:0006120">
    <property type="term" value="P:mitochondrial electron transport, NADH to ubiquinone"/>
    <property type="evidence" value="ECO:0007669"/>
    <property type="project" value="InterPro"/>
</dbReference>
<evidence type="ECO:0000256" key="2">
    <source>
        <dbReference type="ARBA" id="ARBA00007012"/>
    </source>
</evidence>
<evidence type="ECO:0000256" key="17">
    <source>
        <dbReference type="RuleBase" id="RU003403"/>
    </source>
</evidence>
<feature type="transmembrane region" description="Helical" evidence="17">
    <location>
        <begin position="238"/>
        <end position="260"/>
    </location>
</feature>
<name>A0A8S0LMJ8_9ECHI</name>
<evidence type="ECO:0000256" key="15">
    <source>
        <dbReference type="ARBA" id="ARBA00023136"/>
    </source>
</evidence>
<feature type="transmembrane region" description="Helical" evidence="17">
    <location>
        <begin position="125"/>
        <end position="143"/>
    </location>
</feature>
<keyword evidence="12 17" id="KW-0520">NAD</keyword>
<evidence type="ECO:0000256" key="11">
    <source>
        <dbReference type="ARBA" id="ARBA00022989"/>
    </source>
</evidence>
<evidence type="ECO:0000256" key="8">
    <source>
        <dbReference type="ARBA" id="ARBA00022792"/>
    </source>
</evidence>
<dbReference type="PRINTS" id="PR01436">
    <property type="entry name" value="NADHDHGNASE2"/>
</dbReference>
<dbReference type="AlphaFoldDB" id="A0A8S0LMJ8"/>
<feature type="transmembrane region" description="Helical" evidence="17">
    <location>
        <begin position="93"/>
        <end position="113"/>
    </location>
</feature>
<organism evidence="19">
    <name type="scientific">Amphiophiura penichra</name>
    <dbReference type="NCBI Taxonomy" id="2923014"/>
    <lineage>
        <taxon>Eukaryota</taxon>
        <taxon>Metazoa</taxon>
        <taxon>Echinodermata</taxon>
        <taxon>Eleutherozoa</taxon>
        <taxon>Asterozoa</taxon>
        <taxon>Ophiuroidea</taxon>
        <taxon>Myophiuroidea</taxon>
        <taxon>Metophiurida</taxon>
        <taxon>Ophintegrida</taxon>
        <taxon>Amphilepidida</taxon>
        <taxon>Ophiurina</taxon>
        <taxon>Chilophiurina</taxon>
        <taxon>Ophiuridae</taxon>
        <taxon>Ophiurinae</taxon>
        <taxon>Amphiophiura</taxon>
    </lineage>
</organism>
<feature type="domain" description="NADH:quinone oxidoreductase/Mrp antiporter transmembrane" evidence="18">
    <location>
        <begin position="21"/>
        <end position="286"/>
    </location>
</feature>
<keyword evidence="13 17" id="KW-0830">Ubiquinone</keyword>
<feature type="transmembrane region" description="Helical" evidence="17">
    <location>
        <begin position="58"/>
        <end position="78"/>
    </location>
</feature>